<feature type="region of interest" description="Disordered" evidence="1">
    <location>
        <begin position="1352"/>
        <end position="1559"/>
    </location>
</feature>
<feature type="domain" description="PDZ" evidence="2">
    <location>
        <begin position="1702"/>
        <end position="1797"/>
    </location>
</feature>
<feature type="compositionally biased region" description="Polar residues" evidence="1">
    <location>
        <begin position="1661"/>
        <end position="1670"/>
    </location>
</feature>
<feature type="compositionally biased region" description="Low complexity" evidence="1">
    <location>
        <begin position="331"/>
        <end position="343"/>
    </location>
</feature>
<feature type="compositionally biased region" description="Low complexity" evidence="1">
    <location>
        <begin position="1548"/>
        <end position="1559"/>
    </location>
</feature>
<feature type="compositionally biased region" description="Basic and acidic residues" evidence="1">
    <location>
        <begin position="812"/>
        <end position="834"/>
    </location>
</feature>
<feature type="region of interest" description="Disordered" evidence="1">
    <location>
        <begin position="1153"/>
        <end position="1222"/>
    </location>
</feature>
<dbReference type="SUPFAM" id="SSF50156">
    <property type="entry name" value="PDZ domain-like"/>
    <property type="match status" value="1"/>
</dbReference>
<feature type="compositionally biased region" description="Basic and acidic residues" evidence="1">
    <location>
        <begin position="1861"/>
        <end position="1872"/>
    </location>
</feature>
<reference evidence="3 4" key="2">
    <citation type="journal article" date="2008" name="Nature">
        <title>The Phaeodactylum genome reveals the evolutionary history of diatom genomes.</title>
        <authorList>
            <person name="Bowler C."/>
            <person name="Allen A.E."/>
            <person name="Badger J.H."/>
            <person name="Grimwood J."/>
            <person name="Jabbari K."/>
            <person name="Kuo A."/>
            <person name="Maheswari U."/>
            <person name="Martens C."/>
            <person name="Maumus F."/>
            <person name="Otillar R.P."/>
            <person name="Rayko E."/>
            <person name="Salamov A."/>
            <person name="Vandepoele K."/>
            <person name="Beszteri B."/>
            <person name="Gruber A."/>
            <person name="Heijde M."/>
            <person name="Katinka M."/>
            <person name="Mock T."/>
            <person name="Valentin K."/>
            <person name="Verret F."/>
            <person name="Berges J.A."/>
            <person name="Brownlee C."/>
            <person name="Cadoret J.P."/>
            <person name="Chiovitti A."/>
            <person name="Choi C.J."/>
            <person name="Coesel S."/>
            <person name="De Martino A."/>
            <person name="Detter J.C."/>
            <person name="Durkin C."/>
            <person name="Falciatore A."/>
            <person name="Fournet J."/>
            <person name="Haruta M."/>
            <person name="Huysman M.J."/>
            <person name="Jenkins B.D."/>
            <person name="Jiroutova K."/>
            <person name="Jorgensen R.E."/>
            <person name="Joubert Y."/>
            <person name="Kaplan A."/>
            <person name="Kroger N."/>
            <person name="Kroth P.G."/>
            <person name="La Roche J."/>
            <person name="Lindquist E."/>
            <person name="Lommer M."/>
            <person name="Martin-Jezequel V."/>
            <person name="Lopez P.J."/>
            <person name="Lucas S."/>
            <person name="Mangogna M."/>
            <person name="McGinnis K."/>
            <person name="Medlin L.K."/>
            <person name="Montsant A."/>
            <person name="Oudot-Le Secq M.P."/>
            <person name="Napoli C."/>
            <person name="Obornik M."/>
            <person name="Parker M.S."/>
            <person name="Petit J.L."/>
            <person name="Porcel B.M."/>
            <person name="Poulsen N."/>
            <person name="Robison M."/>
            <person name="Rychlewski L."/>
            <person name="Rynearson T.A."/>
            <person name="Schmutz J."/>
            <person name="Shapiro H."/>
            <person name="Siaut M."/>
            <person name="Stanley M."/>
            <person name="Sussman M.R."/>
            <person name="Taylor A.R."/>
            <person name="Vardi A."/>
            <person name="von Dassow P."/>
            <person name="Vyverman W."/>
            <person name="Willis A."/>
            <person name="Wyrwicz L.S."/>
            <person name="Rokhsar D.S."/>
            <person name="Weissenbach J."/>
            <person name="Armbrust E.V."/>
            <person name="Green B.R."/>
            <person name="Van de Peer Y."/>
            <person name="Grigoriev I.V."/>
        </authorList>
    </citation>
    <scope>NUCLEOTIDE SEQUENCE [LARGE SCALE GENOMIC DNA]</scope>
    <source>
        <strain evidence="3 4">CCMP1335</strain>
    </source>
</reference>
<feature type="compositionally biased region" description="Acidic residues" evidence="1">
    <location>
        <begin position="453"/>
        <end position="463"/>
    </location>
</feature>
<sequence length="2091" mass="226290">MVIITDDIDLPAVQPKSFQPAVVSPPNKGAGNEVHFSQDTTTPHKSNKATKSNGLSLSLRRVTPDRFKKENDVTDVGSGASFVSRLTGKGSIYTGATPVMRNNGIERQQKMQDEYYRAPKKGEEGYVAEEELDDGELPSLKRNGSTGGSRSNSRSRYGTEDERPLAAGYWNQEDDYDMGDDDDDSRGGGEQGRYAPSSANAAAAAAAAIAAAKAAKAASDGKARIRRVHDGNTVPMDDRETLKVAGFWSQLDDDNTAGVYSEDEDDEDAAQLRTMHHNNNNEDEEMPNDERQWRRSQSPAARRAKGDDDNASIGLDLHKSDFNDSADTPRNNKGGKANNKGGNWNLIEKAACFANENTAAYEEESNDAATEDEGTRTNGRYSETKGRETIENEDDGSDPFGLNCITDALGSICGYSGFVGTDNGKSDSAKKKERAMAIIERDRLRNKERSGDYDTDDDTEAYDEGYPGSATSVSEDAAIELEYLSRDEGDNGQRANNPMSNNTVVAGVAAVGAAGALVAAGALSPTSEKKKKRLTVKSVRNLLGMSKKKDADEQQAQFTPRTLVTTTTRSGNVSTPTSDGAYPNGIDDVEQDNALQEEPANENDTSQDAKNRSIYDDEELQSEAAAWDSNRKNSYLRELAERAKQEYHAKKASENVDDPSLSTGALSASMAAAAAAAAIASSGGGGGRDEQDIQRNDTGVPAGAHTLHNVDYNSFNPTEKRKFLRLLNSGVSPQEATNIFVQKEEIPMLEDDEEEEELQERDEEEGEHLVDGAGEYPVARSGFAPDDEGDRSILSSDPPGDVLGGASGEDAELPKDDGEGRQSRSEMGVHDSENSTHGAYKDGAALPLVPAVVRTKSKAKRESDDVDVSMYEGGAEEYAPDDDGLASIGNSYYDSLRASDEKEDTDGAFLLGKDDTTTRGGTKKSKRHLVPIVTTGLVATGLAAKVAASRRASHESPRNGVYSPVNVSSAVSSGRSNRGHRAIPIKDGDETKFDFSAKSPKAMALNLMNRNSKWSKIGSTDVDDLDGIVSRSVEVEEEEFYSLSSAPDNAKEAERGVSLPSLLPEASATERNVVTPTHEMATDDSVLSPDESAAESSRANSLFMSPDTLSPSSTTDIDHLVEEESFDMDRAKSPFRPNEARDVVADTNESAQMPFIPVSPDESGDNGVDNGVDNSSLMEQSQMTTTSTWTVASKSSRRRHKGAASKRLMQAKQAESHVGAKSKGWIESIRDVASARNQTWDPEKGWVDYAEPEVHVGHGDLRQPIGSLHLPSRKVTPIAEELPDNNSERPSSVDFPSQWAKEREVMIKADPSKQILSSVVGGNGNDVSALEDESVFSTEDVTVNTSADLSSLMSNSAAPTRRAAPKHRSALDKRKAAGVQSKPVGWKESMEAATATMNDAPRQTNHEKGWVDDNGVADDVSELTRLTSLERSPDNKLDHHQSPLEPISPSYHLPSVAEEMLGDSNNNDDDEGEISEEDPEDFAPKLTVEHRFNMDKQAEKENLSSPSNEKPPLSKRSLNQWLEKSPKVVARSPDIDSEDAVHSRETSLDVSSDPSPLSKSLFSALDEVDDAATEEVKVIKGKLSDSDKGLFQISHVSDSFQNKSDSQDVVMESFENSGEWMMSSPPKDDASEDGGSVSLRARQWMTSMEEGNKAEPPQSLDPPSSVVSNRTAKKSAVASPGQVPKKKTNVEELISKLEHPDELNVTTEEENDVIFHSTAMGIRLKRGEDGFVRVVSVTEATAGSSIVRDGSIEPDDVVREAAGVNLREAITNSRWGEVVTQIRNAPRPMKFIVASKGKRSIAQEVAHVLRPAENQQEMSEAARVRDRILSKRRAVEQPSGAPLFATSSKPSSPLGADDTMDSSRDEESDKPKDSFFKRIASCAVPTSCAAPASSGVNEVPMAHLAFLRTNPTIVKVRNEASRRYPAFCGRPDTIFEEPDRNTSQSLSNHLSGSLDRSATTTSYDGSKTVPSAVSSGSGDNTAFLESLAMKNAVSNMPTRNNVRAQAQKFGGTTRTTNTNEVCWPDSGGHQPIYAKDAINIMPSYSSNQSSFQLNKQKRDTSRQEELHAVDKVVAMLEDELHQVNSEDECEI</sequence>
<dbReference type="InterPro" id="IPR036034">
    <property type="entry name" value="PDZ_sf"/>
</dbReference>
<dbReference type="KEGG" id="tps:THAPS_23565"/>
<feature type="region of interest" description="Disordered" evidence="1">
    <location>
        <begin position="445"/>
        <end position="470"/>
    </location>
</feature>
<dbReference type="eggNOG" id="ENOG502T5CZ">
    <property type="taxonomic scope" value="Eukaryota"/>
</dbReference>
<dbReference type="Proteomes" id="UP000001449">
    <property type="component" value="Chromosome 7"/>
</dbReference>
<evidence type="ECO:0000259" key="2">
    <source>
        <dbReference type="PROSITE" id="PS50106"/>
    </source>
</evidence>
<feature type="region of interest" description="Disordered" evidence="1">
    <location>
        <begin position="247"/>
        <end position="343"/>
    </location>
</feature>
<feature type="compositionally biased region" description="Low complexity" evidence="1">
    <location>
        <begin position="1105"/>
        <end position="1115"/>
    </location>
</feature>
<dbReference type="GeneID" id="7450700"/>
<dbReference type="PROSITE" id="PS50106">
    <property type="entry name" value="PDZ"/>
    <property type="match status" value="1"/>
</dbReference>
<feature type="region of interest" description="Disordered" evidence="1">
    <location>
        <begin position="1833"/>
        <end position="1872"/>
    </location>
</feature>
<dbReference type="OMA" id="PNDERQW"/>
<dbReference type="EMBL" id="CP001160">
    <property type="protein sequence ID" value="ACI64644.1"/>
    <property type="molecule type" value="Genomic_DNA"/>
</dbReference>
<feature type="compositionally biased region" description="Basic and acidic residues" evidence="1">
    <location>
        <begin position="1431"/>
        <end position="1442"/>
    </location>
</feature>
<feature type="region of interest" description="Disordered" evidence="1">
    <location>
        <begin position="1929"/>
        <end position="1977"/>
    </location>
</feature>
<feature type="region of interest" description="Disordered" evidence="1">
    <location>
        <begin position="1599"/>
        <end position="1688"/>
    </location>
</feature>
<dbReference type="HOGENOM" id="CLU_232522_0_0_1"/>
<feature type="compositionally biased region" description="Acidic residues" evidence="1">
    <location>
        <begin position="1466"/>
        <end position="1481"/>
    </location>
</feature>
<feature type="region of interest" description="Disordered" evidence="1">
    <location>
        <begin position="1258"/>
        <end position="1295"/>
    </location>
</feature>
<dbReference type="RefSeq" id="XP_002295927.1">
    <property type="nucleotide sequence ID" value="XM_002295891.1"/>
</dbReference>
<feature type="compositionally biased region" description="Acidic residues" evidence="1">
    <location>
        <begin position="172"/>
        <end position="184"/>
    </location>
</feature>
<feature type="compositionally biased region" description="Polar residues" evidence="1">
    <location>
        <begin position="35"/>
        <end position="56"/>
    </location>
</feature>
<feature type="compositionally biased region" description="Low complexity" evidence="1">
    <location>
        <begin position="142"/>
        <end position="156"/>
    </location>
</feature>
<protein>
    <recommendedName>
        <fullName evidence="2">PDZ domain-containing protein</fullName>
    </recommendedName>
</protein>
<feature type="compositionally biased region" description="Acidic residues" evidence="1">
    <location>
        <begin position="126"/>
        <end position="136"/>
    </location>
</feature>
<feature type="compositionally biased region" description="Polar residues" evidence="1">
    <location>
        <begin position="569"/>
        <end position="578"/>
    </location>
</feature>
<reference evidence="3 4" key="1">
    <citation type="journal article" date="2004" name="Science">
        <title>The genome of the diatom Thalassiosira pseudonana: ecology, evolution, and metabolism.</title>
        <authorList>
            <person name="Armbrust E.V."/>
            <person name="Berges J.A."/>
            <person name="Bowler C."/>
            <person name="Green B.R."/>
            <person name="Martinez D."/>
            <person name="Putnam N.H."/>
            <person name="Zhou S."/>
            <person name="Allen A.E."/>
            <person name="Apt K.E."/>
            <person name="Bechner M."/>
            <person name="Brzezinski M.A."/>
            <person name="Chaal B.K."/>
            <person name="Chiovitti A."/>
            <person name="Davis A.K."/>
            <person name="Demarest M.S."/>
            <person name="Detter J.C."/>
            <person name="Glavina T."/>
            <person name="Goodstein D."/>
            <person name="Hadi M.Z."/>
            <person name="Hellsten U."/>
            <person name="Hildebrand M."/>
            <person name="Jenkins B.D."/>
            <person name="Jurka J."/>
            <person name="Kapitonov V.V."/>
            <person name="Kroger N."/>
            <person name="Lau W.W."/>
            <person name="Lane T.W."/>
            <person name="Larimer F.W."/>
            <person name="Lippmeier J.C."/>
            <person name="Lucas S."/>
            <person name="Medina M."/>
            <person name="Montsant A."/>
            <person name="Obornik M."/>
            <person name="Parker M.S."/>
            <person name="Palenik B."/>
            <person name="Pazour G.J."/>
            <person name="Richardson P.M."/>
            <person name="Rynearson T.A."/>
            <person name="Saito M.A."/>
            <person name="Schwartz D.C."/>
            <person name="Thamatrakoln K."/>
            <person name="Valentin K."/>
            <person name="Vardi A."/>
            <person name="Wilkerson F.P."/>
            <person name="Rokhsar D.S."/>
        </authorList>
    </citation>
    <scope>NUCLEOTIDE SEQUENCE [LARGE SCALE GENOMIC DNA]</scope>
    <source>
        <strain evidence="3 4">CCMP1335</strain>
    </source>
</reference>
<organism evidence="3 4">
    <name type="scientific">Thalassiosira pseudonana</name>
    <name type="common">Marine diatom</name>
    <name type="synonym">Cyclotella nana</name>
    <dbReference type="NCBI Taxonomy" id="35128"/>
    <lineage>
        <taxon>Eukaryota</taxon>
        <taxon>Sar</taxon>
        <taxon>Stramenopiles</taxon>
        <taxon>Ochrophyta</taxon>
        <taxon>Bacillariophyta</taxon>
        <taxon>Coscinodiscophyceae</taxon>
        <taxon>Thalassiosirophycidae</taxon>
        <taxon>Thalassiosirales</taxon>
        <taxon>Thalassiosiraceae</taxon>
        <taxon>Thalassiosira</taxon>
    </lineage>
</organism>
<feature type="compositionally biased region" description="Low complexity" evidence="1">
    <location>
        <begin position="559"/>
        <end position="568"/>
    </location>
</feature>
<dbReference type="InterPro" id="IPR001478">
    <property type="entry name" value="PDZ"/>
</dbReference>
<feature type="region of interest" description="Disordered" evidence="1">
    <location>
        <begin position="546"/>
        <end position="587"/>
    </location>
</feature>
<gene>
    <name evidence="3" type="ORF">THAPS_23565</name>
</gene>
<feature type="region of interest" description="Disordered" evidence="1">
    <location>
        <begin position="950"/>
        <end position="986"/>
    </location>
</feature>
<feature type="region of interest" description="Disordered" evidence="1">
    <location>
        <begin position="361"/>
        <end position="395"/>
    </location>
</feature>
<dbReference type="InParanoid" id="B5YNK0"/>
<evidence type="ECO:0000256" key="1">
    <source>
        <dbReference type="SAM" id="MobiDB-lite"/>
    </source>
</evidence>
<proteinExistence type="predicted"/>
<feature type="region of interest" description="Disordered" evidence="1">
    <location>
        <begin position="681"/>
        <end position="713"/>
    </location>
</feature>
<evidence type="ECO:0000313" key="3">
    <source>
        <dbReference type="EMBL" id="ACI64644.1"/>
    </source>
</evidence>
<feature type="compositionally biased region" description="Basic residues" evidence="1">
    <location>
        <begin position="1195"/>
        <end position="1204"/>
    </location>
</feature>
<keyword evidence="4" id="KW-1185">Reference proteome</keyword>
<dbReference type="PaxDb" id="35128-Thaps23565"/>
<feature type="compositionally biased region" description="Basic and acidic residues" evidence="1">
    <location>
        <begin position="1487"/>
        <end position="1502"/>
    </location>
</feature>
<feature type="compositionally biased region" description="Polar residues" evidence="1">
    <location>
        <begin position="1172"/>
        <end position="1194"/>
    </location>
</feature>
<name>B5YNK0_THAPS</name>
<feature type="compositionally biased region" description="Polar residues" evidence="1">
    <location>
        <begin position="1941"/>
        <end position="1977"/>
    </location>
</feature>
<feature type="compositionally biased region" description="Acidic residues" evidence="1">
    <location>
        <begin position="361"/>
        <end position="372"/>
    </location>
</feature>
<feature type="region of interest" description="Disordered" evidence="1">
    <location>
        <begin position="18"/>
        <end position="63"/>
    </location>
</feature>
<feature type="region of interest" description="Disordered" evidence="1">
    <location>
        <begin position="738"/>
        <end position="846"/>
    </location>
</feature>
<feature type="compositionally biased region" description="Polar residues" evidence="1">
    <location>
        <begin position="1094"/>
        <end position="1103"/>
    </location>
</feature>
<feature type="compositionally biased region" description="Polar residues" evidence="1">
    <location>
        <begin position="965"/>
        <end position="976"/>
    </location>
</feature>
<feature type="region of interest" description="Disordered" evidence="1">
    <location>
        <begin position="1042"/>
        <end position="1115"/>
    </location>
</feature>
<evidence type="ECO:0000313" key="4">
    <source>
        <dbReference type="Proteomes" id="UP000001449"/>
    </source>
</evidence>
<accession>B5YNK0</accession>
<feature type="region of interest" description="Disordered" evidence="1">
    <location>
        <begin position="121"/>
        <end position="200"/>
    </location>
</feature>
<feature type="compositionally biased region" description="Acidic residues" evidence="1">
    <location>
        <begin position="747"/>
        <end position="766"/>
    </location>
</feature>
<feature type="compositionally biased region" description="Acidic residues" evidence="1">
    <location>
        <begin position="251"/>
        <end position="269"/>
    </location>
</feature>